<dbReference type="Gene3D" id="3.40.390.10">
    <property type="entry name" value="Collagenase (Catalytic Domain)"/>
    <property type="match status" value="1"/>
</dbReference>
<feature type="non-terminal residue" evidence="14">
    <location>
        <position position="329"/>
    </location>
</feature>
<dbReference type="EMBL" id="CALNXI010000005">
    <property type="protein sequence ID" value="CAH3014020.1"/>
    <property type="molecule type" value="Genomic_DNA"/>
</dbReference>
<evidence type="ECO:0000256" key="1">
    <source>
        <dbReference type="ARBA" id="ARBA00002657"/>
    </source>
</evidence>
<keyword evidence="15" id="KW-1185">Reference proteome</keyword>
<dbReference type="SUPFAM" id="SSF55486">
    <property type="entry name" value="Metalloproteases ('zincins'), catalytic domain"/>
    <property type="match status" value="1"/>
</dbReference>
<evidence type="ECO:0000256" key="11">
    <source>
        <dbReference type="SAM" id="MobiDB-lite"/>
    </source>
</evidence>
<feature type="region of interest" description="Disordered" evidence="11">
    <location>
        <begin position="269"/>
        <end position="291"/>
    </location>
</feature>
<feature type="active site" evidence="9">
    <location>
        <position position="141"/>
    </location>
</feature>
<comment type="caution">
    <text evidence="14">The sequence shown here is derived from an EMBL/GenBank/DDBJ whole genome shotgun (WGS) entry which is preliminary data.</text>
</comment>
<comment type="function">
    <text evidence="1">Metalloprotease.</text>
</comment>
<name>A0ABN8LAB0_9CNID</name>
<dbReference type="InterPro" id="IPR006026">
    <property type="entry name" value="Peptidase_Metallo"/>
</dbReference>
<sequence length="329" mass="37160">MKSILLMILSSLVSTFANPEENLNSKDDLFEGDMRFTNYQKAAARGLIRSTIKTKKWTGAVVPYTIHSSLANEQWAVKAIKGGIAEWEQKTCLRFKQRSNERSYLEFFLGSGCWSWVGMNGGKQQVSLGRGCWYTGVAAHEIGHALGFYHEQSRPDRDQYVKIFWENISSGHEHNFNKYGTNFVTTFGTPYDYNSVMHYSRRAFSKNGQNTIVALSDPNIALGQRRGLSKIDGEEMSLRYECADLCVTFFLDLFSNFIVGATQGPQLTTLTPTAPSTTPPTAPPTPPPTDCKDSEWYADQCPTLAQYPGYCQHHHQWTKKYCAKSCDWC</sequence>
<evidence type="ECO:0000256" key="5">
    <source>
        <dbReference type="ARBA" id="ARBA00022801"/>
    </source>
</evidence>
<dbReference type="InterPro" id="IPR003582">
    <property type="entry name" value="ShKT_dom"/>
</dbReference>
<accession>A0ABN8LAB0</accession>
<evidence type="ECO:0000256" key="10">
    <source>
        <dbReference type="RuleBase" id="RU361183"/>
    </source>
</evidence>
<evidence type="ECO:0000313" key="14">
    <source>
        <dbReference type="EMBL" id="CAH3014020.1"/>
    </source>
</evidence>
<dbReference type="InterPro" id="IPR024079">
    <property type="entry name" value="MetalloPept_cat_dom_sf"/>
</dbReference>
<feature type="compositionally biased region" description="Pro residues" evidence="11">
    <location>
        <begin position="277"/>
        <end position="289"/>
    </location>
</feature>
<feature type="domain" description="Peptidase M12A" evidence="13">
    <location>
        <begin position="46"/>
        <end position="243"/>
    </location>
</feature>
<evidence type="ECO:0000256" key="2">
    <source>
        <dbReference type="ARBA" id="ARBA00022656"/>
    </source>
</evidence>
<feature type="binding site" evidence="9">
    <location>
        <position position="140"/>
    </location>
    <ligand>
        <name>Zn(2+)</name>
        <dbReference type="ChEBI" id="CHEBI:29105"/>
        <note>catalytic</note>
    </ligand>
</feature>
<dbReference type="PANTHER" id="PTHR10127:SF780">
    <property type="entry name" value="METALLOENDOPEPTIDASE"/>
    <property type="match status" value="1"/>
</dbReference>
<feature type="binding site" evidence="9">
    <location>
        <position position="150"/>
    </location>
    <ligand>
        <name>Zn(2+)</name>
        <dbReference type="ChEBI" id="CHEBI:29105"/>
        <note>catalytic</note>
    </ligand>
</feature>
<dbReference type="Pfam" id="PF01400">
    <property type="entry name" value="Astacin"/>
    <property type="match status" value="1"/>
</dbReference>
<dbReference type="InterPro" id="IPR001506">
    <property type="entry name" value="Peptidase_M12A"/>
</dbReference>
<dbReference type="CDD" id="cd04280">
    <property type="entry name" value="ZnMc_astacin_like"/>
    <property type="match status" value="1"/>
</dbReference>
<evidence type="ECO:0000313" key="15">
    <source>
        <dbReference type="Proteomes" id="UP001159427"/>
    </source>
</evidence>
<keyword evidence="3 9" id="KW-0645">Protease</keyword>
<keyword evidence="6 9" id="KW-0862">Zinc</keyword>
<keyword evidence="4 9" id="KW-0479">Metal-binding</keyword>
<dbReference type="PROSITE" id="PS51670">
    <property type="entry name" value="SHKT"/>
    <property type="match status" value="1"/>
</dbReference>
<dbReference type="InterPro" id="IPR034035">
    <property type="entry name" value="Astacin-like_dom"/>
</dbReference>
<evidence type="ECO:0000259" key="12">
    <source>
        <dbReference type="PROSITE" id="PS51670"/>
    </source>
</evidence>
<keyword evidence="2" id="KW-0800">Toxin</keyword>
<feature type="binding site" evidence="9">
    <location>
        <position position="144"/>
    </location>
    <ligand>
        <name>Zn(2+)</name>
        <dbReference type="ChEBI" id="CHEBI:29105"/>
        <note>catalytic</note>
    </ligand>
</feature>
<dbReference type="PANTHER" id="PTHR10127">
    <property type="entry name" value="DISCOIDIN, CUB, EGF, LAMININ , AND ZINC METALLOPROTEASE DOMAIN CONTAINING"/>
    <property type="match status" value="1"/>
</dbReference>
<feature type="signal peptide" evidence="10">
    <location>
        <begin position="1"/>
        <end position="17"/>
    </location>
</feature>
<evidence type="ECO:0000256" key="7">
    <source>
        <dbReference type="ARBA" id="ARBA00023049"/>
    </source>
</evidence>
<dbReference type="PRINTS" id="PR00480">
    <property type="entry name" value="ASTACIN"/>
</dbReference>
<comment type="caution">
    <text evidence="8">Lacks conserved residue(s) required for the propagation of feature annotation.</text>
</comment>
<proteinExistence type="predicted"/>
<keyword evidence="10" id="KW-0732">Signal</keyword>
<comment type="cofactor">
    <cofactor evidence="9 10">
        <name>Zn(2+)</name>
        <dbReference type="ChEBI" id="CHEBI:29105"/>
    </cofactor>
    <text evidence="9 10">Binds 1 zinc ion per subunit.</text>
</comment>
<reference evidence="14 15" key="1">
    <citation type="submission" date="2022-05" db="EMBL/GenBank/DDBJ databases">
        <authorList>
            <consortium name="Genoscope - CEA"/>
            <person name="William W."/>
        </authorList>
    </citation>
    <scope>NUCLEOTIDE SEQUENCE [LARGE SCALE GENOMIC DNA]</scope>
</reference>
<evidence type="ECO:0000256" key="4">
    <source>
        <dbReference type="ARBA" id="ARBA00022723"/>
    </source>
</evidence>
<dbReference type="SMART" id="SM00235">
    <property type="entry name" value="ZnMc"/>
    <property type="match status" value="1"/>
</dbReference>
<evidence type="ECO:0000256" key="6">
    <source>
        <dbReference type="ARBA" id="ARBA00022833"/>
    </source>
</evidence>
<protein>
    <recommendedName>
        <fullName evidence="10">Metalloendopeptidase</fullName>
        <ecNumber evidence="10">3.4.24.-</ecNumber>
    </recommendedName>
</protein>
<keyword evidence="5 9" id="KW-0378">Hydrolase</keyword>
<evidence type="ECO:0000259" key="13">
    <source>
        <dbReference type="PROSITE" id="PS51864"/>
    </source>
</evidence>
<keyword evidence="7 9" id="KW-0482">Metalloprotease</keyword>
<evidence type="ECO:0000256" key="8">
    <source>
        <dbReference type="PROSITE-ProRule" id="PRU01005"/>
    </source>
</evidence>
<dbReference type="PROSITE" id="PS51864">
    <property type="entry name" value="ASTACIN"/>
    <property type="match status" value="1"/>
</dbReference>
<dbReference type="EC" id="3.4.24.-" evidence="10"/>
<feature type="chain" id="PRO_5045010862" description="Metalloendopeptidase" evidence="10">
    <location>
        <begin position="18"/>
        <end position="329"/>
    </location>
</feature>
<organism evidence="14 15">
    <name type="scientific">Porites evermanni</name>
    <dbReference type="NCBI Taxonomy" id="104178"/>
    <lineage>
        <taxon>Eukaryota</taxon>
        <taxon>Metazoa</taxon>
        <taxon>Cnidaria</taxon>
        <taxon>Anthozoa</taxon>
        <taxon>Hexacorallia</taxon>
        <taxon>Scleractinia</taxon>
        <taxon>Fungiina</taxon>
        <taxon>Poritidae</taxon>
        <taxon>Porites</taxon>
    </lineage>
</organism>
<evidence type="ECO:0000256" key="3">
    <source>
        <dbReference type="ARBA" id="ARBA00022670"/>
    </source>
</evidence>
<gene>
    <name evidence="14" type="ORF">PEVE_00033507</name>
</gene>
<evidence type="ECO:0000256" key="9">
    <source>
        <dbReference type="PROSITE-ProRule" id="PRU01211"/>
    </source>
</evidence>
<dbReference type="Proteomes" id="UP001159427">
    <property type="component" value="Unassembled WGS sequence"/>
</dbReference>
<feature type="domain" description="ShKT" evidence="12">
    <location>
        <begin position="291"/>
        <end position="329"/>
    </location>
</feature>